<gene>
    <name evidence="3" type="ORF">GCM10009093_21490</name>
</gene>
<dbReference type="SUPFAM" id="SSF47413">
    <property type="entry name" value="lambda repressor-like DNA-binding domains"/>
    <property type="match status" value="1"/>
</dbReference>
<sequence>MGNKSLDVEIGRRLRQARIAKGLTQKDMAASVGLSHQAIQKYENGDSRLSLSTLAQLRQHTGIEPADLLPAIRADGTAVADPLANMGQSITGLRLANLFGRMRPDQQQSLLNVAKAIVPDAVSAT</sequence>
<evidence type="ECO:0000313" key="3">
    <source>
        <dbReference type="EMBL" id="GAA0394632.1"/>
    </source>
</evidence>
<reference evidence="3 4" key="1">
    <citation type="journal article" date="2019" name="Int. J. Syst. Evol. Microbiol.">
        <title>The Global Catalogue of Microorganisms (GCM) 10K type strain sequencing project: providing services to taxonomists for standard genome sequencing and annotation.</title>
        <authorList>
            <consortium name="The Broad Institute Genomics Platform"/>
            <consortium name="The Broad Institute Genome Sequencing Center for Infectious Disease"/>
            <person name="Wu L."/>
            <person name="Ma J."/>
        </authorList>
    </citation>
    <scope>NUCLEOTIDE SEQUENCE [LARGE SCALE GENOMIC DNA]</scope>
    <source>
        <strain evidence="3 4">JCM 13476</strain>
    </source>
</reference>
<dbReference type="InterPro" id="IPR010982">
    <property type="entry name" value="Lambda_DNA-bd_dom_sf"/>
</dbReference>
<name>A0ABN0YGB0_9CAUL</name>
<accession>A0ABN0YGB0</accession>
<dbReference type="SMART" id="SM00530">
    <property type="entry name" value="HTH_XRE"/>
    <property type="match status" value="1"/>
</dbReference>
<dbReference type="InterPro" id="IPR050807">
    <property type="entry name" value="TransReg_Diox_bact_type"/>
</dbReference>
<dbReference type="EMBL" id="BAAAEJ010000007">
    <property type="protein sequence ID" value="GAA0394632.1"/>
    <property type="molecule type" value="Genomic_DNA"/>
</dbReference>
<dbReference type="CDD" id="cd00093">
    <property type="entry name" value="HTH_XRE"/>
    <property type="match status" value="1"/>
</dbReference>
<proteinExistence type="predicted"/>
<dbReference type="Pfam" id="PF01381">
    <property type="entry name" value="HTH_3"/>
    <property type="match status" value="1"/>
</dbReference>
<dbReference type="PANTHER" id="PTHR46797">
    <property type="entry name" value="HTH-TYPE TRANSCRIPTIONAL REGULATOR"/>
    <property type="match status" value="1"/>
</dbReference>
<dbReference type="PROSITE" id="PS50943">
    <property type="entry name" value="HTH_CROC1"/>
    <property type="match status" value="1"/>
</dbReference>
<evidence type="ECO:0000313" key="4">
    <source>
        <dbReference type="Proteomes" id="UP001500791"/>
    </source>
</evidence>
<dbReference type="InterPro" id="IPR001387">
    <property type="entry name" value="Cro/C1-type_HTH"/>
</dbReference>
<dbReference type="PANTHER" id="PTHR46797:SF1">
    <property type="entry name" value="METHYLPHOSPHONATE SYNTHASE"/>
    <property type="match status" value="1"/>
</dbReference>
<keyword evidence="1" id="KW-0238">DNA-binding</keyword>
<feature type="domain" description="HTH cro/C1-type" evidence="2">
    <location>
        <begin position="14"/>
        <end position="68"/>
    </location>
</feature>
<keyword evidence="4" id="KW-1185">Reference proteome</keyword>
<dbReference type="Gene3D" id="1.10.260.40">
    <property type="entry name" value="lambda repressor-like DNA-binding domains"/>
    <property type="match status" value="1"/>
</dbReference>
<dbReference type="Proteomes" id="UP001500791">
    <property type="component" value="Unassembled WGS sequence"/>
</dbReference>
<organism evidence="3 4">
    <name type="scientific">Brevundimonas terrae</name>
    <dbReference type="NCBI Taxonomy" id="363631"/>
    <lineage>
        <taxon>Bacteria</taxon>
        <taxon>Pseudomonadati</taxon>
        <taxon>Pseudomonadota</taxon>
        <taxon>Alphaproteobacteria</taxon>
        <taxon>Caulobacterales</taxon>
        <taxon>Caulobacteraceae</taxon>
        <taxon>Brevundimonas</taxon>
    </lineage>
</organism>
<evidence type="ECO:0000259" key="2">
    <source>
        <dbReference type="PROSITE" id="PS50943"/>
    </source>
</evidence>
<protein>
    <recommendedName>
        <fullName evidence="2">HTH cro/C1-type domain-containing protein</fullName>
    </recommendedName>
</protein>
<comment type="caution">
    <text evidence="3">The sequence shown here is derived from an EMBL/GenBank/DDBJ whole genome shotgun (WGS) entry which is preliminary data.</text>
</comment>
<dbReference type="RefSeq" id="WP_167177558.1">
    <property type="nucleotide sequence ID" value="NZ_BAAAEJ010000007.1"/>
</dbReference>
<evidence type="ECO:0000256" key="1">
    <source>
        <dbReference type="ARBA" id="ARBA00023125"/>
    </source>
</evidence>